<gene>
    <name evidence="1" type="ORF">ABXS70_06560</name>
</gene>
<evidence type="ECO:0000313" key="1">
    <source>
        <dbReference type="EMBL" id="XCP96362.1"/>
    </source>
</evidence>
<sequence length="75" mass="8479">MLGKYVGQMVELVYMDRAGQITQRQIRVNSVRGGTIRASDGKEGAPRTFLEQNILAWRPVTEGNRKGVIKYAERL</sequence>
<organism evidence="1">
    <name type="scientific">Paenibacillus sp. AN1007</name>
    <dbReference type="NCBI Taxonomy" id="3151385"/>
    <lineage>
        <taxon>Bacteria</taxon>
        <taxon>Bacillati</taxon>
        <taxon>Bacillota</taxon>
        <taxon>Bacilli</taxon>
        <taxon>Bacillales</taxon>
        <taxon>Paenibacillaceae</taxon>
        <taxon>Paenibacillus</taxon>
    </lineage>
</organism>
<proteinExistence type="predicted"/>
<dbReference type="AlphaFoldDB" id="A0AAU8NIM4"/>
<protein>
    <recommendedName>
        <fullName evidence="2">WYL domain-containing protein</fullName>
    </recommendedName>
</protein>
<name>A0AAU8NIM4_9BACL</name>
<dbReference type="RefSeq" id="WP_342551983.1">
    <property type="nucleotide sequence ID" value="NZ_CP159992.1"/>
</dbReference>
<reference evidence="1" key="1">
    <citation type="submission" date="2024-05" db="EMBL/GenBank/DDBJ databases">
        <title>Draft genome assemblies of 36 bacteria isolated from hibernating arctic ground squirrels.</title>
        <authorList>
            <person name="McKee H."/>
            <person name="Mullen L."/>
            <person name="Drown D.M."/>
            <person name="Duddleston K.N."/>
        </authorList>
    </citation>
    <scope>NUCLEOTIDE SEQUENCE</scope>
    <source>
        <strain evidence="1">AN1007</strain>
    </source>
</reference>
<dbReference type="EMBL" id="CP159992">
    <property type="protein sequence ID" value="XCP96362.1"/>
    <property type="molecule type" value="Genomic_DNA"/>
</dbReference>
<evidence type="ECO:0008006" key="2">
    <source>
        <dbReference type="Google" id="ProtNLM"/>
    </source>
</evidence>
<accession>A0AAU8NIM4</accession>